<dbReference type="Gene3D" id="3.40.190.10">
    <property type="entry name" value="Periplasmic binding protein-like II"/>
    <property type="match status" value="1"/>
</dbReference>
<dbReference type="InterPro" id="IPR000914">
    <property type="entry name" value="SBP_5_dom"/>
</dbReference>
<accession>A0ABW2PUJ7</accession>
<evidence type="ECO:0000256" key="2">
    <source>
        <dbReference type="ARBA" id="ARBA00005695"/>
    </source>
</evidence>
<dbReference type="Pfam" id="PF00496">
    <property type="entry name" value="SBP_bac_5"/>
    <property type="match status" value="1"/>
</dbReference>
<evidence type="ECO:0000313" key="7">
    <source>
        <dbReference type="EMBL" id="MFC7393063.1"/>
    </source>
</evidence>
<evidence type="ECO:0000313" key="8">
    <source>
        <dbReference type="Proteomes" id="UP001596505"/>
    </source>
</evidence>
<comment type="subcellular location">
    <subcellularLocation>
        <location evidence="1">Cell envelope</location>
    </subcellularLocation>
</comment>
<dbReference type="PANTHER" id="PTHR30290:SF10">
    <property type="entry name" value="PERIPLASMIC OLIGOPEPTIDE-BINDING PROTEIN-RELATED"/>
    <property type="match status" value="1"/>
</dbReference>
<feature type="signal peptide" evidence="5">
    <location>
        <begin position="1"/>
        <end position="22"/>
    </location>
</feature>
<dbReference type="SUPFAM" id="SSF53850">
    <property type="entry name" value="Periplasmic binding protein-like II"/>
    <property type="match status" value="1"/>
</dbReference>
<name>A0ABW2PUJ7_9BACL</name>
<dbReference type="PIRSF" id="PIRSF002741">
    <property type="entry name" value="MppA"/>
    <property type="match status" value="1"/>
</dbReference>
<evidence type="ECO:0000259" key="6">
    <source>
        <dbReference type="Pfam" id="PF00496"/>
    </source>
</evidence>
<comment type="similarity">
    <text evidence="2">Belongs to the bacterial solute-binding protein 5 family.</text>
</comment>
<dbReference type="EMBL" id="JBHTCO010000007">
    <property type="protein sequence ID" value="MFC7393063.1"/>
    <property type="molecule type" value="Genomic_DNA"/>
</dbReference>
<feature type="chain" id="PRO_5045614799" evidence="5">
    <location>
        <begin position="23"/>
        <end position="563"/>
    </location>
</feature>
<dbReference type="Gene3D" id="3.90.76.10">
    <property type="entry name" value="Dipeptide-binding Protein, Domain 1"/>
    <property type="match status" value="1"/>
</dbReference>
<dbReference type="Gene3D" id="3.10.105.10">
    <property type="entry name" value="Dipeptide-binding Protein, Domain 3"/>
    <property type="match status" value="1"/>
</dbReference>
<dbReference type="CDD" id="cd08504">
    <property type="entry name" value="PBP2_OppA"/>
    <property type="match status" value="1"/>
</dbReference>
<dbReference type="PROSITE" id="PS51257">
    <property type="entry name" value="PROKAR_LIPOPROTEIN"/>
    <property type="match status" value="1"/>
</dbReference>
<dbReference type="InterPro" id="IPR030678">
    <property type="entry name" value="Peptide/Ni-bd"/>
</dbReference>
<dbReference type="PANTHER" id="PTHR30290">
    <property type="entry name" value="PERIPLASMIC BINDING COMPONENT OF ABC TRANSPORTER"/>
    <property type="match status" value="1"/>
</dbReference>
<keyword evidence="8" id="KW-1185">Reference proteome</keyword>
<keyword evidence="4 5" id="KW-0732">Signal</keyword>
<organism evidence="7 8">
    <name type="scientific">Scopulibacillus cellulosilyticus</name>
    <dbReference type="NCBI Taxonomy" id="2665665"/>
    <lineage>
        <taxon>Bacteria</taxon>
        <taxon>Bacillati</taxon>
        <taxon>Bacillota</taxon>
        <taxon>Bacilli</taxon>
        <taxon>Bacillales</taxon>
        <taxon>Sporolactobacillaceae</taxon>
        <taxon>Scopulibacillus</taxon>
    </lineage>
</organism>
<sequence length="563" mass="64580">MRKLKIPLLLAIIFVMSLFLSACGNSETSNKQESHSDNQGTDQHKLAKNQVLNFYDEGDISTMNTLHATDGISLRALEEVQSGLTRIDKDGKIIPDMASEEPKISNDKKVYTFKIRKDANWSNGDPVTAQDFVYAWRKEVSKDTAGEYAYIFPAAGIKNAAKILDPKDPMYNKVDKLGVRAVDKKTLQVTLERPTPYFLSLMSFPSFYPLDKKIVQKFGNKYATEPNKMVFNGPFIMTKWDHGEGWTFKKNPDYWDKKDIHLDKVSYKVIKDMSTRVNLYKTGKLDFTRLTTDYITQFKNSKELHTGALIPSMAFLRLNEKVPALKNDNIRDAIYNAIDRKSLVNDLLKDGSYPAYYFVGKDFVKFSNGDDFRSAYPTINKHSLKWAKSKWEKGLKEINRKSVTLNLLYSSSSSDQEIVTYIKNQLEKNLPGLNIKISTQPVKQFDKLEGTQQYDISLANWGPDYYDPMSDLDMWVTDGEFNRTGFSNSQYDKLIEKAKELGAKPDERLKVMQNAEKILLEKAPIVPLYQNSIAYLEKPYVKQIAINRPGPKLDWTYAYILEH</sequence>
<comment type="caution">
    <text evidence="7">The sequence shown here is derived from an EMBL/GenBank/DDBJ whole genome shotgun (WGS) entry which is preliminary data.</text>
</comment>
<gene>
    <name evidence="7" type="ORF">ACFQRG_08710</name>
</gene>
<reference evidence="8" key="1">
    <citation type="journal article" date="2019" name="Int. J. Syst. Evol. Microbiol.">
        <title>The Global Catalogue of Microorganisms (GCM) 10K type strain sequencing project: providing services to taxonomists for standard genome sequencing and annotation.</title>
        <authorList>
            <consortium name="The Broad Institute Genomics Platform"/>
            <consortium name="The Broad Institute Genome Sequencing Center for Infectious Disease"/>
            <person name="Wu L."/>
            <person name="Ma J."/>
        </authorList>
    </citation>
    <scope>NUCLEOTIDE SEQUENCE [LARGE SCALE GENOMIC DNA]</scope>
    <source>
        <strain evidence="8">CGMCC 1.16305</strain>
    </source>
</reference>
<evidence type="ECO:0000256" key="4">
    <source>
        <dbReference type="ARBA" id="ARBA00022729"/>
    </source>
</evidence>
<feature type="domain" description="Solute-binding protein family 5" evidence="6">
    <location>
        <begin position="92"/>
        <end position="481"/>
    </location>
</feature>
<evidence type="ECO:0000256" key="5">
    <source>
        <dbReference type="SAM" id="SignalP"/>
    </source>
</evidence>
<protein>
    <submittedName>
        <fullName evidence="7">Peptide ABC transporter substrate-binding protein</fullName>
    </submittedName>
</protein>
<keyword evidence="3" id="KW-0813">Transport</keyword>
<evidence type="ECO:0000256" key="1">
    <source>
        <dbReference type="ARBA" id="ARBA00004196"/>
    </source>
</evidence>
<dbReference type="InterPro" id="IPR039424">
    <property type="entry name" value="SBP_5"/>
</dbReference>
<dbReference type="Proteomes" id="UP001596505">
    <property type="component" value="Unassembled WGS sequence"/>
</dbReference>
<evidence type="ECO:0000256" key="3">
    <source>
        <dbReference type="ARBA" id="ARBA00022448"/>
    </source>
</evidence>
<proteinExistence type="inferred from homology"/>